<evidence type="ECO:0000256" key="9">
    <source>
        <dbReference type="ARBA" id="ARBA00023329"/>
    </source>
</evidence>
<dbReference type="InterPro" id="IPR029446">
    <property type="entry name" value="COPB1_appendage_platform_dom"/>
</dbReference>
<dbReference type="GO" id="GO:0005198">
    <property type="term" value="F:structural molecule activity"/>
    <property type="evidence" value="ECO:0007669"/>
    <property type="project" value="InterPro"/>
</dbReference>
<reference evidence="15 16" key="1">
    <citation type="submission" date="2024-03" db="EMBL/GenBank/DDBJ databases">
        <title>The Acrasis kona genome and developmental transcriptomes reveal deep origins of eukaryotic multicellular pathways.</title>
        <authorList>
            <person name="Sheikh S."/>
            <person name="Fu C.-J."/>
            <person name="Brown M.W."/>
            <person name="Baldauf S.L."/>
        </authorList>
    </citation>
    <scope>NUCLEOTIDE SEQUENCE [LARGE SCALE GENOMIC DNA]</scope>
    <source>
        <strain evidence="15 16">ATCC MYA-3509</strain>
    </source>
</reference>
<feature type="domain" description="Clathrin/coatomer adaptor adaptin-like N-terminal" evidence="12">
    <location>
        <begin position="24"/>
        <end position="533"/>
    </location>
</feature>
<evidence type="ECO:0000313" key="15">
    <source>
        <dbReference type="EMBL" id="KAL0477447.1"/>
    </source>
</evidence>
<feature type="region of interest" description="Disordered" evidence="11">
    <location>
        <begin position="494"/>
        <end position="515"/>
    </location>
</feature>
<keyword evidence="2 10" id="KW-0813">Transport</keyword>
<comment type="subunit">
    <text evidence="10">Oligomeric complex that consists of at least the alpha, beta, beta', gamma, delta, epsilon and zeta subunits.</text>
</comment>
<evidence type="ECO:0000256" key="5">
    <source>
        <dbReference type="ARBA" id="ARBA00022892"/>
    </source>
</evidence>
<evidence type="ECO:0000256" key="8">
    <source>
        <dbReference type="ARBA" id="ARBA00023136"/>
    </source>
</evidence>
<evidence type="ECO:0000256" key="7">
    <source>
        <dbReference type="ARBA" id="ARBA00023034"/>
    </source>
</evidence>
<keyword evidence="8 10" id="KW-0472">Membrane</keyword>
<organism evidence="15 16">
    <name type="scientific">Acrasis kona</name>
    <dbReference type="NCBI Taxonomy" id="1008807"/>
    <lineage>
        <taxon>Eukaryota</taxon>
        <taxon>Discoba</taxon>
        <taxon>Heterolobosea</taxon>
        <taxon>Tetramitia</taxon>
        <taxon>Eutetramitia</taxon>
        <taxon>Acrasidae</taxon>
        <taxon>Acrasis</taxon>
    </lineage>
</organism>
<evidence type="ECO:0000256" key="2">
    <source>
        <dbReference type="ARBA" id="ARBA00022448"/>
    </source>
</evidence>
<dbReference type="Pfam" id="PF14806">
    <property type="entry name" value="Coatomer_b_Cpla"/>
    <property type="match status" value="1"/>
</dbReference>
<comment type="subcellular location">
    <subcellularLocation>
        <location evidence="10">Cytoplasm</location>
    </subcellularLocation>
    <subcellularLocation>
        <location evidence="1 10">Golgi apparatus membrane</location>
        <topology evidence="1 10">Peripheral membrane protein</topology>
        <orientation evidence="1 10">Cytoplasmic side</orientation>
    </subcellularLocation>
    <subcellularLocation>
        <location evidence="10">Cytoplasmic vesicle</location>
        <location evidence="10">COPI-coated vesicle membrane</location>
        <topology evidence="10">Peripheral membrane protein</topology>
        <orientation evidence="10">Cytoplasmic side</orientation>
    </subcellularLocation>
</comment>
<evidence type="ECO:0000256" key="11">
    <source>
        <dbReference type="SAM" id="MobiDB-lite"/>
    </source>
</evidence>
<dbReference type="GO" id="GO:0006888">
    <property type="term" value="P:endoplasmic reticulum to Golgi vesicle-mediated transport"/>
    <property type="evidence" value="ECO:0007669"/>
    <property type="project" value="TreeGrafter"/>
</dbReference>
<comment type="function">
    <text evidence="10">The coatomer is a cytosolic protein complex that binds to dilysine motifs and reversibly associates with Golgi non-clathrin-coated vesicles, which further mediate biosynthetic protein transport from the ER, via the Golgi up to the trans Golgi network. Coatomer complex is required for budding from Golgi membranes, and is essential for the retrograde Golgi-to-ER transport of dilysine-tagged proteins.</text>
</comment>
<feature type="domain" description="Coatomer beta subunit C-terminal" evidence="13">
    <location>
        <begin position="688"/>
        <end position="823"/>
    </location>
</feature>
<evidence type="ECO:0000256" key="3">
    <source>
        <dbReference type="ARBA" id="ARBA00022490"/>
    </source>
</evidence>
<feature type="compositionally biased region" description="Low complexity" evidence="11">
    <location>
        <begin position="500"/>
        <end position="515"/>
    </location>
</feature>
<evidence type="ECO:0000256" key="4">
    <source>
        <dbReference type="ARBA" id="ARBA00022737"/>
    </source>
</evidence>
<evidence type="ECO:0000259" key="13">
    <source>
        <dbReference type="Pfam" id="PF07718"/>
    </source>
</evidence>
<dbReference type="SUPFAM" id="SSF48371">
    <property type="entry name" value="ARM repeat"/>
    <property type="match status" value="1"/>
</dbReference>
<dbReference type="PANTHER" id="PTHR10635">
    <property type="entry name" value="COATOMER SUBUNIT BETA"/>
    <property type="match status" value="1"/>
</dbReference>
<dbReference type="GO" id="GO:0000139">
    <property type="term" value="C:Golgi membrane"/>
    <property type="evidence" value="ECO:0007669"/>
    <property type="project" value="UniProtKB-SubCell"/>
</dbReference>
<sequence length="973" mass="109087">MSSNEQEKQCTQLVFYDKGFPTNKELRAQLENVNDPEEQFEGLKKLVLSELNGEPQNNLLMDVLKYILPSNDKRLKKLCMYYLETIDKNDKNGKLRSEMILACSHIQRLLEHPNEYVQGFALRFEADLLGPLIPSVKKSLEHRHSYVRKNAVLAIFSIYSDNDQLIPDAPELIEDFLNTEPEVAAKRNAFIMLFHCDQDRAVKYLRSIIDQIQTTGDLFQLAILNLLKKMAKNNPNERTKYLKVISSLLDSKSNAVLYQCAGTLVSLSASPVAIKAAASCYIKLLLTHSDNNVKLIVLDRIIELKERYPVVMQQVVMDLLRVLSNNPDMDIKKKVLETAMALVSSRNVDTVMSALKKELQKSQSTSETVEYDKQNETEYRRILVKTFHECAIKFPEVAHHVLSVMDYLSDTSGPDVVLFVREVVDTFPKLRQQILDKLCQNFSRIQAPRVFRVALWILGDYSETQDQIQQSFDTVKSALKDLLGTQTVHQDLEDDDDNLSVKSSSSSAYSKTTTTTTTSASNKNLLRADGTYAAQTGFDSAAAQTASASSSKKEAAKPPASLKGFVEENNFYLSSVICNTICKLASRMHKLEGVSDKIVNQIKADAMLIMTVIVKHSSDPSKNYRMDRDTQERINLCIKLLSQQPSQQVTDIIVNSKTAFGDILKQKKAKEVQEQQDKENKVTSASQPDNLINITQLKGKKFDAFEFEEEDISKATSNAAFNNGQSGGKLSRVTQLTGFSDPVYAEALVTVHQFDILLDVLVINQTNHTLQNLTLELATVGDLKLCERPQTYTMAPKSKQRIKANIKVSSTETGIIFGNIVYDQSGAGNETSCVILNDVHIDIMDYIAPATCDDMQFRAMWFEFEWENKIPVKSNVNAEEVSLRQYLNFITKATNMNCLTPELALAGECEFLSANLYARSSFGEDALANVSIEKLPDGKIDGFVRIRSKTQGIALSLGDKITKIQKAQVAPSQ</sequence>
<evidence type="ECO:0000313" key="16">
    <source>
        <dbReference type="Proteomes" id="UP001431209"/>
    </source>
</evidence>
<accession>A0AAW2YJX0</accession>
<dbReference type="Proteomes" id="UP001431209">
    <property type="component" value="Unassembled WGS sequence"/>
</dbReference>
<keyword evidence="5 10" id="KW-0931">ER-Golgi transport</keyword>
<keyword evidence="6 10" id="KW-0653">Protein transport</keyword>
<evidence type="ECO:0000256" key="10">
    <source>
        <dbReference type="PIRNR" id="PIRNR005727"/>
    </source>
</evidence>
<proteinExistence type="predicted"/>
<dbReference type="PANTHER" id="PTHR10635:SF0">
    <property type="entry name" value="COATOMER SUBUNIT BETA"/>
    <property type="match status" value="1"/>
</dbReference>
<dbReference type="GO" id="GO:0030126">
    <property type="term" value="C:COPI vesicle coat"/>
    <property type="evidence" value="ECO:0007669"/>
    <property type="project" value="InterPro"/>
</dbReference>
<dbReference type="Pfam" id="PF01602">
    <property type="entry name" value="Adaptin_N"/>
    <property type="match status" value="1"/>
</dbReference>
<dbReference type="InterPro" id="IPR002553">
    <property type="entry name" value="Clathrin/coatomer_adapt-like_N"/>
</dbReference>
<dbReference type="AlphaFoldDB" id="A0AAW2YJX0"/>
<evidence type="ECO:0000259" key="12">
    <source>
        <dbReference type="Pfam" id="PF01602"/>
    </source>
</evidence>
<dbReference type="InterPro" id="IPR016024">
    <property type="entry name" value="ARM-type_fold"/>
</dbReference>
<dbReference type="EMBL" id="JAOPGA020000178">
    <property type="protein sequence ID" value="KAL0477447.1"/>
    <property type="molecule type" value="Genomic_DNA"/>
</dbReference>
<dbReference type="GO" id="GO:0006886">
    <property type="term" value="P:intracellular protein transport"/>
    <property type="evidence" value="ECO:0007669"/>
    <property type="project" value="InterPro"/>
</dbReference>
<keyword evidence="4" id="KW-0677">Repeat</keyword>
<dbReference type="Pfam" id="PF07718">
    <property type="entry name" value="Coatamer_beta_C"/>
    <property type="match status" value="1"/>
</dbReference>
<evidence type="ECO:0000256" key="1">
    <source>
        <dbReference type="ARBA" id="ARBA00004255"/>
    </source>
</evidence>
<keyword evidence="7 10" id="KW-0333">Golgi apparatus</keyword>
<dbReference type="GO" id="GO:0006891">
    <property type="term" value="P:intra-Golgi vesicle-mediated transport"/>
    <property type="evidence" value="ECO:0007669"/>
    <property type="project" value="TreeGrafter"/>
</dbReference>
<keyword evidence="9 10" id="KW-0968">Cytoplasmic vesicle</keyword>
<gene>
    <name evidence="15" type="ORF">AKO1_005711</name>
</gene>
<keyword evidence="16" id="KW-1185">Reference proteome</keyword>
<feature type="domain" description="Coatomer beta subunit appendage platform" evidence="14">
    <location>
        <begin position="830"/>
        <end position="961"/>
    </location>
</feature>
<evidence type="ECO:0000256" key="6">
    <source>
        <dbReference type="ARBA" id="ARBA00022927"/>
    </source>
</evidence>
<evidence type="ECO:0000259" key="14">
    <source>
        <dbReference type="Pfam" id="PF14806"/>
    </source>
</evidence>
<dbReference type="PIRSF" id="PIRSF005727">
    <property type="entry name" value="Coatomer_beta_subunit"/>
    <property type="match status" value="1"/>
</dbReference>
<comment type="caution">
    <text evidence="15">The sequence shown here is derived from an EMBL/GenBank/DDBJ whole genome shotgun (WGS) entry which is preliminary data.</text>
</comment>
<keyword evidence="3 10" id="KW-0963">Cytoplasm</keyword>
<dbReference type="Gene3D" id="1.25.10.10">
    <property type="entry name" value="Leucine-rich Repeat Variant"/>
    <property type="match status" value="1"/>
</dbReference>
<protein>
    <recommendedName>
        <fullName evidence="10">Coatomer subunit beta</fullName>
    </recommendedName>
    <alternativeName>
        <fullName evidence="10">Beta-coat protein</fullName>
    </alternativeName>
</protein>
<name>A0AAW2YJX0_9EUKA</name>
<dbReference type="InterPro" id="IPR011710">
    <property type="entry name" value="Coatomer_bsu_C"/>
</dbReference>
<dbReference type="InterPro" id="IPR011989">
    <property type="entry name" value="ARM-like"/>
</dbReference>
<dbReference type="InterPro" id="IPR016460">
    <property type="entry name" value="COPB1"/>
</dbReference>